<dbReference type="EMBL" id="JAUDUY010000003">
    <property type="protein sequence ID" value="MDM9631205.1"/>
    <property type="molecule type" value="Genomic_DNA"/>
</dbReference>
<dbReference type="InterPro" id="IPR004610">
    <property type="entry name" value="RecJ"/>
</dbReference>
<dbReference type="Pfam" id="PF02272">
    <property type="entry name" value="DHHA1"/>
    <property type="match status" value="1"/>
</dbReference>
<name>A0ABT7WE71_9FLAO</name>
<dbReference type="Pfam" id="PF01368">
    <property type="entry name" value="DHH"/>
    <property type="match status" value="1"/>
</dbReference>
<gene>
    <name evidence="9" type="primary">recJ</name>
    <name evidence="9" type="ORF">QU605_06975</name>
</gene>
<dbReference type="Proteomes" id="UP001174839">
    <property type="component" value="Unassembled WGS sequence"/>
</dbReference>
<dbReference type="InterPro" id="IPR041122">
    <property type="entry name" value="RecJ_OB"/>
</dbReference>
<dbReference type="InterPro" id="IPR003156">
    <property type="entry name" value="DHHA1_dom"/>
</dbReference>
<dbReference type="InterPro" id="IPR038763">
    <property type="entry name" value="DHH_sf"/>
</dbReference>
<keyword evidence="5 9" id="KW-0269">Exonuclease</keyword>
<evidence type="ECO:0000313" key="10">
    <source>
        <dbReference type="Proteomes" id="UP001174839"/>
    </source>
</evidence>
<keyword evidence="4" id="KW-0378">Hydrolase</keyword>
<evidence type="ECO:0000259" key="8">
    <source>
        <dbReference type="Pfam" id="PF17768"/>
    </source>
</evidence>
<dbReference type="Gene3D" id="3.90.1640.30">
    <property type="match status" value="1"/>
</dbReference>
<evidence type="ECO:0000256" key="1">
    <source>
        <dbReference type="ARBA" id="ARBA00005915"/>
    </source>
</evidence>
<dbReference type="GO" id="GO:0004527">
    <property type="term" value="F:exonuclease activity"/>
    <property type="evidence" value="ECO:0007669"/>
    <property type="project" value="UniProtKB-KW"/>
</dbReference>
<evidence type="ECO:0000256" key="4">
    <source>
        <dbReference type="ARBA" id="ARBA00022801"/>
    </source>
</evidence>
<comment type="similarity">
    <text evidence="1">Belongs to the RecJ family.</text>
</comment>
<dbReference type="InterPro" id="IPR001667">
    <property type="entry name" value="DDH_dom"/>
</dbReference>
<proteinExistence type="inferred from homology"/>
<organism evidence="9 10">
    <name type="scientific">Robiginitalea aurantiaca</name>
    <dbReference type="NCBI Taxonomy" id="3056915"/>
    <lineage>
        <taxon>Bacteria</taxon>
        <taxon>Pseudomonadati</taxon>
        <taxon>Bacteroidota</taxon>
        <taxon>Flavobacteriia</taxon>
        <taxon>Flavobacteriales</taxon>
        <taxon>Flavobacteriaceae</taxon>
        <taxon>Robiginitalea</taxon>
    </lineage>
</organism>
<feature type="domain" description="DDH" evidence="6">
    <location>
        <begin position="78"/>
        <end position="228"/>
    </location>
</feature>
<evidence type="ECO:0000256" key="5">
    <source>
        <dbReference type="ARBA" id="ARBA00022839"/>
    </source>
</evidence>
<dbReference type="SUPFAM" id="SSF64182">
    <property type="entry name" value="DHH phosphoesterases"/>
    <property type="match status" value="1"/>
</dbReference>
<evidence type="ECO:0000256" key="2">
    <source>
        <dbReference type="ARBA" id="ARBA00019841"/>
    </source>
</evidence>
<dbReference type="Gene3D" id="3.10.310.30">
    <property type="match status" value="1"/>
</dbReference>
<evidence type="ECO:0000313" key="9">
    <source>
        <dbReference type="EMBL" id="MDM9631205.1"/>
    </source>
</evidence>
<evidence type="ECO:0000256" key="3">
    <source>
        <dbReference type="ARBA" id="ARBA00022722"/>
    </source>
</evidence>
<comment type="caution">
    <text evidence="9">The sequence shown here is derived from an EMBL/GenBank/DDBJ whole genome shotgun (WGS) entry which is preliminary data.</text>
</comment>
<dbReference type="PANTHER" id="PTHR30255">
    <property type="entry name" value="SINGLE-STRANDED-DNA-SPECIFIC EXONUCLEASE RECJ"/>
    <property type="match status" value="1"/>
</dbReference>
<dbReference type="NCBIfam" id="TIGR00644">
    <property type="entry name" value="recJ"/>
    <property type="match status" value="1"/>
</dbReference>
<dbReference type="PANTHER" id="PTHR30255:SF2">
    <property type="entry name" value="SINGLE-STRANDED-DNA-SPECIFIC EXONUCLEASE RECJ"/>
    <property type="match status" value="1"/>
</dbReference>
<feature type="domain" description="DHHA1" evidence="7">
    <location>
        <begin position="349"/>
        <end position="438"/>
    </location>
</feature>
<evidence type="ECO:0000259" key="7">
    <source>
        <dbReference type="Pfam" id="PF02272"/>
    </source>
</evidence>
<dbReference type="RefSeq" id="WP_289724569.1">
    <property type="nucleotide sequence ID" value="NZ_JAUDUY010000003.1"/>
</dbReference>
<sequence>MRWIYKPKPDSESTAALADSLNVDPLIAGLLVQRGILDYEQARLFFRPQLQHLHDPFLMRDMDLATARIESAIRNEERILVYGDYDVDGTTAVSLLVDYLVSYYPHVASYIPDRYLEGYGISYRGIDFAADNEFQLIIALDCGIKAVDQVAYASQKGIHFIICDHHRPGDRLPEAVAVLDPKRDDCTYPYSDLCGCGVGFKLIQALQYNKGHSVESLRPYLDLVAVAIAADIVPITGENRILTHYGLQVVNERTRPGLRALMQEINRDHYQVSDLVFQLAPRLNAAGRMQHGDQAVQLLTARDYNLAAELAREIELLNQERKGTDKQMTEEALAMISEDGEESRMSTVVYRDSWHKGVIGIVASRLMETYYRPTLVFTRSGDKLAASARSVRGFDVYQALEACADYIEQFGGHTYAAGLTLQEDMYEAFKGRFEAVVSETLLPEHREPQIQIDMPVHLREMTPKLARILKEFAPFGPGNPSPVFTAGPLRDSGYARTVGENGDHLKLAVLQEDAGPFGGIGFGLGKHLGLVKGGAPFWVVFSLEENAWKGKTSLQLKIRDITGEPPQ</sequence>
<reference evidence="9" key="1">
    <citation type="submission" date="2023-06" db="EMBL/GenBank/DDBJ databases">
        <title>Robiginitalea aurantiacus sp. nov. and Algoriphagus sediminis sp. nov., isolated from coastal sediment.</title>
        <authorList>
            <person name="Zhou Z.Y."/>
            <person name="An J."/>
            <person name="Jia Y.W."/>
            <person name="Du Z.J."/>
        </authorList>
    </citation>
    <scope>NUCLEOTIDE SEQUENCE</scope>
    <source>
        <strain evidence="9">M39</strain>
    </source>
</reference>
<keyword evidence="10" id="KW-1185">Reference proteome</keyword>
<protein>
    <recommendedName>
        <fullName evidence="2">Single-stranded-DNA-specific exonuclease RecJ</fullName>
    </recommendedName>
</protein>
<feature type="domain" description="RecJ OB" evidence="8">
    <location>
        <begin position="452"/>
        <end position="560"/>
    </location>
</feature>
<dbReference type="InterPro" id="IPR051673">
    <property type="entry name" value="SSDNA_exonuclease_RecJ"/>
</dbReference>
<accession>A0ABT7WE71</accession>
<dbReference type="Pfam" id="PF17768">
    <property type="entry name" value="RecJ_OB"/>
    <property type="match status" value="1"/>
</dbReference>
<keyword evidence="3" id="KW-0540">Nuclease</keyword>
<evidence type="ECO:0000259" key="6">
    <source>
        <dbReference type="Pfam" id="PF01368"/>
    </source>
</evidence>